<name>A0A1B4V753_9GAMM</name>
<dbReference type="GO" id="GO:0008483">
    <property type="term" value="F:transaminase activity"/>
    <property type="evidence" value="ECO:0007669"/>
    <property type="project" value="UniProtKB-KW"/>
</dbReference>
<dbReference type="Gene3D" id="3.90.1150.10">
    <property type="entry name" value="Aspartate Aminotransferase, domain 1"/>
    <property type="match status" value="1"/>
</dbReference>
<reference evidence="3 4" key="1">
    <citation type="submission" date="2015-08" db="EMBL/GenBank/DDBJ databases">
        <title>Complete genome sequence of Sulfurifustis variabilis.</title>
        <authorList>
            <person name="Miura A."/>
            <person name="Kojima H."/>
            <person name="Fukui M."/>
        </authorList>
    </citation>
    <scope>NUCLEOTIDE SEQUENCE [LARGE SCALE GENOMIC DNA]</scope>
    <source>
        <strain evidence="4">skN76</strain>
    </source>
</reference>
<keyword evidence="4" id="KW-1185">Reference proteome</keyword>
<protein>
    <submittedName>
        <fullName evidence="3">Class V aminotransferase</fullName>
    </submittedName>
</protein>
<feature type="domain" description="Aminotransferase class V" evidence="2">
    <location>
        <begin position="24"/>
        <end position="353"/>
    </location>
</feature>
<dbReference type="PANTHER" id="PTHR43586:SF15">
    <property type="entry name" value="BLR3095 PROTEIN"/>
    <property type="match status" value="1"/>
</dbReference>
<proteinExistence type="predicted"/>
<sequence length="383" mass="42597">MAGNGASDIDSLLISEFPLLPGLVYLNHAAVSPWPRRTAETVKRFAEENLREGASRYPEWLQTERLLRGQLAGLVNAPSIDDIALLKNTSEGLSFVAYGLDWRSGDNVVITAEEFPSNRIVWESLASRGVGLREARVSHVHDPESAILEATDRHTRLVSVSSVQYASGLRLDLGRLGTACRERGIAFCVDAIQGLGVFRHDVQAAQIDFLVADGHKWLLGPEGIAVFYCRPEWRERLKLHEYGWHMVEDMGDYARRDWRPAAGARRFECGSPNMLGIHALSASLSLLLELGPETVERRVLERTEHLFERIRAAPSLDLVTPTRSGRYAGIVSFRHRSVPNPVIHERLRKANVVCAERLGGIRFSPHCYTPLEQLETAVAIAAG</sequence>
<evidence type="ECO:0000313" key="4">
    <source>
        <dbReference type="Proteomes" id="UP000218899"/>
    </source>
</evidence>
<dbReference type="Gene3D" id="3.40.640.10">
    <property type="entry name" value="Type I PLP-dependent aspartate aminotransferase-like (Major domain)"/>
    <property type="match status" value="1"/>
</dbReference>
<accession>A0A1B4V753</accession>
<keyword evidence="3" id="KW-0808">Transferase</keyword>
<dbReference type="RefSeq" id="WP_096460931.1">
    <property type="nucleotide sequence ID" value="NZ_AP014936.1"/>
</dbReference>
<dbReference type="InterPro" id="IPR000192">
    <property type="entry name" value="Aminotrans_V_dom"/>
</dbReference>
<dbReference type="InterPro" id="IPR015421">
    <property type="entry name" value="PyrdxlP-dep_Trfase_major"/>
</dbReference>
<keyword evidence="3" id="KW-0032">Aminotransferase</keyword>
<dbReference type="KEGG" id="sva:SVA_1868"/>
<evidence type="ECO:0000256" key="1">
    <source>
        <dbReference type="ARBA" id="ARBA00022898"/>
    </source>
</evidence>
<dbReference type="SUPFAM" id="SSF53383">
    <property type="entry name" value="PLP-dependent transferases"/>
    <property type="match status" value="1"/>
</dbReference>
<dbReference type="EMBL" id="AP014936">
    <property type="protein sequence ID" value="BAU48422.1"/>
    <property type="molecule type" value="Genomic_DNA"/>
</dbReference>
<dbReference type="InterPro" id="IPR015422">
    <property type="entry name" value="PyrdxlP-dep_Trfase_small"/>
</dbReference>
<dbReference type="PANTHER" id="PTHR43586">
    <property type="entry name" value="CYSTEINE DESULFURASE"/>
    <property type="match status" value="1"/>
</dbReference>
<organism evidence="3 4">
    <name type="scientific">Sulfurifustis variabilis</name>
    <dbReference type="NCBI Taxonomy" id="1675686"/>
    <lineage>
        <taxon>Bacteria</taxon>
        <taxon>Pseudomonadati</taxon>
        <taxon>Pseudomonadota</taxon>
        <taxon>Gammaproteobacteria</taxon>
        <taxon>Acidiferrobacterales</taxon>
        <taxon>Acidiferrobacteraceae</taxon>
        <taxon>Sulfurifustis</taxon>
    </lineage>
</organism>
<dbReference type="OrthoDB" id="9764293at2"/>
<keyword evidence="1" id="KW-0663">Pyridoxal phosphate</keyword>
<dbReference type="AlphaFoldDB" id="A0A1B4V753"/>
<dbReference type="InterPro" id="IPR015424">
    <property type="entry name" value="PyrdxlP-dep_Trfase"/>
</dbReference>
<evidence type="ECO:0000313" key="3">
    <source>
        <dbReference type="EMBL" id="BAU48422.1"/>
    </source>
</evidence>
<dbReference type="Proteomes" id="UP000218899">
    <property type="component" value="Chromosome"/>
</dbReference>
<evidence type="ECO:0000259" key="2">
    <source>
        <dbReference type="Pfam" id="PF00266"/>
    </source>
</evidence>
<dbReference type="Pfam" id="PF00266">
    <property type="entry name" value="Aminotran_5"/>
    <property type="match status" value="1"/>
</dbReference>
<gene>
    <name evidence="3" type="ORF">SVA_1868</name>
</gene>